<sequence>MEAALASLQQADAEGQTLYQHLAKLIIELSKQDARTAKNAVEKLSLKLRDSTYKLVVPKEVATMEREPSTVATLKQLNAIVSLLKVPPSVKLPPKREYKAPVAAEGEEEPAVPPIHYPKLPGDRPVPMQDLSGDMGLAIWAGCNIGSDNVTLLSLAMRELAVKHRLEQVRFFGKVSGTQKDYYIIECACPPEFVAEDKKRVGEEIKKAKAAKTPAAELDHSEQWGTGVNAFAYFVATDPGATVEGWTMLPRCQPVWIRTARSMRRLFTGYLEGRVGGYPHFPWGEAAYLRARIAEISHSCLVAPSGAFVKDEELEDANAIKINDEYFQQASQAEPGDDVKKPENLWVRDEERAKEAHAPVANVASSAENWTHIMPALREGKEVKGINNGGRVTKWAPPPVEEGEEPDENAYTPDDDDEEYPEDILRSLEADQSKLSSLKTEDGALPPWKFTLCTTLGRFPEKSRNAVVACQSLEWPGAVCTSNGVQFCNIYIGDGMPRIETFYSPPVPPPVSSEFEVPSEDPEAPKVPNGISELKDPRVPKEEEKAE</sequence>
<evidence type="ECO:0000313" key="7">
    <source>
        <dbReference type="EMBL" id="CAE0680633.1"/>
    </source>
</evidence>
<keyword evidence="2" id="KW-0963">Cytoplasm</keyword>
<feature type="compositionally biased region" description="Acidic residues" evidence="6">
    <location>
        <begin position="401"/>
        <end position="419"/>
    </location>
</feature>
<keyword evidence="4" id="KW-0206">Cytoskeleton</keyword>
<accession>A0A7S3ZE21</accession>
<feature type="region of interest" description="Disordered" evidence="6">
    <location>
        <begin position="388"/>
        <end position="419"/>
    </location>
</feature>
<dbReference type="InterPro" id="IPR006802">
    <property type="entry name" value="Radial_spoke"/>
</dbReference>
<evidence type="ECO:0008006" key="8">
    <source>
        <dbReference type="Google" id="ProtNLM"/>
    </source>
</evidence>
<evidence type="ECO:0000256" key="4">
    <source>
        <dbReference type="ARBA" id="ARBA00023212"/>
    </source>
</evidence>
<evidence type="ECO:0000256" key="3">
    <source>
        <dbReference type="ARBA" id="ARBA00023069"/>
    </source>
</evidence>
<keyword evidence="5" id="KW-0966">Cell projection</keyword>
<evidence type="ECO:0000256" key="5">
    <source>
        <dbReference type="ARBA" id="ARBA00023273"/>
    </source>
</evidence>
<comment type="subcellular location">
    <subcellularLocation>
        <location evidence="1">Cytoplasm</location>
        <location evidence="1">Cytoskeleton</location>
        <location evidence="1">Cilium axoneme</location>
    </subcellularLocation>
</comment>
<keyword evidence="3" id="KW-0969">Cilium</keyword>
<reference evidence="7" key="1">
    <citation type="submission" date="2021-01" db="EMBL/GenBank/DDBJ databases">
        <authorList>
            <person name="Corre E."/>
            <person name="Pelletier E."/>
            <person name="Niang G."/>
            <person name="Scheremetjew M."/>
            <person name="Finn R."/>
            <person name="Kale V."/>
            <person name="Holt S."/>
            <person name="Cochrane G."/>
            <person name="Meng A."/>
            <person name="Brown T."/>
            <person name="Cohen L."/>
        </authorList>
    </citation>
    <scope>NUCLEOTIDE SEQUENCE</scope>
    <source>
        <strain evidence="7">CCCM811</strain>
    </source>
</reference>
<organism evidence="7">
    <name type="scientific">Lotharella globosa</name>
    <dbReference type="NCBI Taxonomy" id="91324"/>
    <lineage>
        <taxon>Eukaryota</taxon>
        <taxon>Sar</taxon>
        <taxon>Rhizaria</taxon>
        <taxon>Cercozoa</taxon>
        <taxon>Chlorarachniophyceae</taxon>
        <taxon>Lotharella</taxon>
    </lineage>
</organism>
<evidence type="ECO:0000256" key="1">
    <source>
        <dbReference type="ARBA" id="ARBA00004430"/>
    </source>
</evidence>
<feature type="compositionally biased region" description="Basic and acidic residues" evidence="6">
    <location>
        <begin position="533"/>
        <end position="547"/>
    </location>
</feature>
<dbReference type="AlphaFoldDB" id="A0A7S3ZE21"/>
<protein>
    <recommendedName>
        <fullName evidence="8">Radial spokehead-like protein</fullName>
    </recommendedName>
</protein>
<evidence type="ECO:0000256" key="2">
    <source>
        <dbReference type="ARBA" id="ARBA00022490"/>
    </source>
</evidence>
<dbReference type="PANTHER" id="PTHR13159:SF0">
    <property type="entry name" value="RADIAL SPOKE HEAD 6 HOMOLOG A"/>
    <property type="match status" value="1"/>
</dbReference>
<name>A0A7S3ZE21_9EUKA</name>
<gene>
    <name evidence="7" type="ORF">LGLO00237_LOCUS32419</name>
</gene>
<dbReference type="GO" id="GO:0035082">
    <property type="term" value="P:axoneme assembly"/>
    <property type="evidence" value="ECO:0007669"/>
    <property type="project" value="TreeGrafter"/>
</dbReference>
<dbReference type="EMBL" id="HBIV01046385">
    <property type="protein sequence ID" value="CAE0680633.1"/>
    <property type="molecule type" value="Transcribed_RNA"/>
</dbReference>
<dbReference type="PANTHER" id="PTHR13159">
    <property type="entry name" value="RADIAL SPOKEHEAD-RELATED"/>
    <property type="match status" value="1"/>
</dbReference>
<feature type="region of interest" description="Disordered" evidence="6">
    <location>
        <begin position="506"/>
        <end position="547"/>
    </location>
</feature>
<dbReference type="GO" id="GO:0060294">
    <property type="term" value="P:cilium movement involved in cell motility"/>
    <property type="evidence" value="ECO:0007669"/>
    <property type="project" value="InterPro"/>
</dbReference>
<dbReference type="Pfam" id="PF04712">
    <property type="entry name" value="Radial_spoke"/>
    <property type="match status" value="1"/>
</dbReference>
<proteinExistence type="predicted"/>
<dbReference type="GO" id="GO:0001534">
    <property type="term" value="C:radial spoke"/>
    <property type="evidence" value="ECO:0007669"/>
    <property type="project" value="InterPro"/>
</dbReference>
<evidence type="ECO:0000256" key="6">
    <source>
        <dbReference type="SAM" id="MobiDB-lite"/>
    </source>
</evidence>